<accession>A0A328HD18</accession>
<protein>
    <submittedName>
        <fullName evidence="3">Pilus assembly protein TadG</fullName>
    </submittedName>
</protein>
<dbReference type="Pfam" id="PF13400">
    <property type="entry name" value="Tad"/>
    <property type="match status" value="1"/>
</dbReference>
<organism evidence="3 4">
    <name type="scientific">Arthrobacter globiformis</name>
    <dbReference type="NCBI Taxonomy" id="1665"/>
    <lineage>
        <taxon>Bacteria</taxon>
        <taxon>Bacillati</taxon>
        <taxon>Actinomycetota</taxon>
        <taxon>Actinomycetes</taxon>
        <taxon>Micrococcales</taxon>
        <taxon>Micrococcaceae</taxon>
        <taxon>Arthrobacter</taxon>
    </lineage>
</organism>
<keyword evidence="1" id="KW-0472">Membrane</keyword>
<keyword evidence="1" id="KW-1133">Transmembrane helix</keyword>
<name>A0A328HD18_ARTGO</name>
<gene>
    <name evidence="3" type="ORF">DBZ45_18105</name>
</gene>
<dbReference type="InterPro" id="IPR028087">
    <property type="entry name" value="Tad_N"/>
</dbReference>
<evidence type="ECO:0000259" key="2">
    <source>
        <dbReference type="Pfam" id="PF13400"/>
    </source>
</evidence>
<feature type="transmembrane region" description="Helical" evidence="1">
    <location>
        <begin position="12"/>
        <end position="40"/>
    </location>
</feature>
<evidence type="ECO:0000313" key="4">
    <source>
        <dbReference type="Proteomes" id="UP000249166"/>
    </source>
</evidence>
<dbReference type="Proteomes" id="UP000249166">
    <property type="component" value="Unassembled WGS sequence"/>
</dbReference>
<evidence type="ECO:0000313" key="3">
    <source>
        <dbReference type="EMBL" id="RAM36061.1"/>
    </source>
</evidence>
<comment type="caution">
    <text evidence="3">The sequence shown here is derived from an EMBL/GenBank/DDBJ whole genome shotgun (WGS) entry which is preliminary data.</text>
</comment>
<dbReference type="EMBL" id="QLNP01000098">
    <property type="protein sequence ID" value="RAM36061.1"/>
    <property type="molecule type" value="Genomic_DNA"/>
</dbReference>
<dbReference type="OrthoDB" id="5187898at2"/>
<evidence type="ECO:0000256" key="1">
    <source>
        <dbReference type="SAM" id="Phobius"/>
    </source>
</evidence>
<reference evidence="3 4" key="1">
    <citation type="submission" date="2018-04" db="EMBL/GenBank/DDBJ databases">
        <title>Bacteria isolated from cave deposits of Manipur.</title>
        <authorList>
            <person name="Sahoo D."/>
            <person name="Sarangthem I."/>
            <person name="Nandeibam J."/>
        </authorList>
    </citation>
    <scope>NUCLEOTIDE SEQUENCE [LARGE SCALE GENOMIC DNA]</scope>
    <source>
        <strain evidence="4">mrc11</strain>
    </source>
</reference>
<proteinExistence type="predicted"/>
<dbReference type="AlphaFoldDB" id="A0A328HD18"/>
<sequence length="325" mass="33776">MRRLASRADRERGGIAVIVAILMVVLLGFAAVSIDVAMLYSERAQLQNGSDSAALMVAHKCAKDETDINCSATAPMATDLANNNAVDGLSNVKSIHLDKPNHTVQVTVGAKESGTTPNSVSLFFARIIGSSTSEVTATSSVQWGTPSKGGMILPLAIAECKFNLDSAAGVGSEQVLELAVNGCGGIPGGFGWLKDPTDSTCGITVTAGPADHQGTWVYSDTGASMPSECTTADLSKMNNQTVLLPLYAVAAGTGSGGAYYIKGFAAFHVTAYRFASASWQISGNQICNKCIRGHFVKYVSLSQALELGNAPDYGTSVVRLTIGEP</sequence>
<keyword evidence="1" id="KW-0812">Transmembrane</keyword>
<feature type="domain" description="Putative Flp pilus-assembly TadG-like N-terminal" evidence="2">
    <location>
        <begin position="13"/>
        <end position="58"/>
    </location>
</feature>
<dbReference type="RefSeq" id="WP_111905215.1">
    <property type="nucleotide sequence ID" value="NZ_QLNP01000098.1"/>
</dbReference>